<evidence type="ECO:0000259" key="7">
    <source>
        <dbReference type="Pfam" id="PF01061"/>
    </source>
</evidence>
<dbReference type="GO" id="GO:0016020">
    <property type="term" value="C:membrane"/>
    <property type="evidence" value="ECO:0007669"/>
    <property type="project" value="UniProtKB-SubCell"/>
</dbReference>
<dbReference type="Pfam" id="PF01061">
    <property type="entry name" value="ABC2_membrane"/>
    <property type="match status" value="1"/>
</dbReference>
<feature type="transmembrane region" description="Helical" evidence="6">
    <location>
        <begin position="74"/>
        <end position="92"/>
    </location>
</feature>
<dbReference type="GeneID" id="25910359"/>
<name>A0A0L0FLQ4_9EUKA</name>
<dbReference type="GO" id="GO:0140359">
    <property type="term" value="F:ABC-type transporter activity"/>
    <property type="evidence" value="ECO:0007669"/>
    <property type="project" value="InterPro"/>
</dbReference>
<dbReference type="InterPro" id="IPR013525">
    <property type="entry name" value="ABC2_TM"/>
</dbReference>
<dbReference type="PANTHER" id="PTHR48041">
    <property type="entry name" value="ABC TRANSPORTER G FAMILY MEMBER 28"/>
    <property type="match status" value="1"/>
</dbReference>
<feature type="domain" description="ABC-2 type transporter transmembrane" evidence="7">
    <location>
        <begin position="15"/>
        <end position="181"/>
    </location>
</feature>
<keyword evidence="4 6" id="KW-1133">Transmembrane helix</keyword>
<dbReference type="InterPro" id="IPR050352">
    <property type="entry name" value="ABCG_transporters"/>
</dbReference>
<dbReference type="PANTHER" id="PTHR48041:SF2">
    <property type="entry name" value="ATP-DEPENDENT PERMEASE-RELATED"/>
    <property type="match status" value="1"/>
</dbReference>
<evidence type="ECO:0000313" key="8">
    <source>
        <dbReference type="EMBL" id="KNC77685.1"/>
    </source>
</evidence>
<evidence type="ECO:0000256" key="5">
    <source>
        <dbReference type="ARBA" id="ARBA00023136"/>
    </source>
</evidence>
<keyword evidence="9" id="KW-1185">Reference proteome</keyword>
<evidence type="ECO:0000256" key="6">
    <source>
        <dbReference type="SAM" id="Phobius"/>
    </source>
</evidence>
<evidence type="ECO:0000256" key="4">
    <source>
        <dbReference type="ARBA" id="ARBA00022989"/>
    </source>
</evidence>
<dbReference type="Proteomes" id="UP000054560">
    <property type="component" value="Unassembled WGS sequence"/>
</dbReference>
<feature type="transmembrane region" description="Helical" evidence="6">
    <location>
        <begin position="214"/>
        <end position="236"/>
    </location>
</feature>
<organism evidence="8 9">
    <name type="scientific">Sphaeroforma arctica JP610</name>
    <dbReference type="NCBI Taxonomy" id="667725"/>
    <lineage>
        <taxon>Eukaryota</taxon>
        <taxon>Ichthyosporea</taxon>
        <taxon>Ichthyophonida</taxon>
        <taxon>Sphaeroforma</taxon>
    </lineage>
</organism>
<dbReference type="STRING" id="667725.A0A0L0FLQ4"/>
<evidence type="ECO:0000313" key="9">
    <source>
        <dbReference type="Proteomes" id="UP000054560"/>
    </source>
</evidence>
<dbReference type="RefSeq" id="XP_014151587.1">
    <property type="nucleotide sequence ID" value="XM_014296112.1"/>
</dbReference>
<feature type="transmembrane region" description="Helical" evidence="6">
    <location>
        <begin position="98"/>
        <end position="124"/>
    </location>
</feature>
<dbReference type="eggNOG" id="KOG0061">
    <property type="taxonomic scope" value="Eukaryota"/>
</dbReference>
<dbReference type="OrthoDB" id="66620at2759"/>
<sequence>AGVGALQDNLDGQIISQVQQQLGALLLLCAFLSFGGLTCLEVFESERVLFLHERANGFYQAGSFFLSKLLFDTVLLRIIPPIFTGTLFYFLMDMRAGFVHFVVFITVLTLCNLTAASICMLVGLAITNRALALLVASLVILLSLSLTNLFNNSGSMPSWAAWVHYLSFFNYAYEALVINELKDINFQGVALGAEALSVEANQLLDELGFEVENYALDIFVLTGLFLLGQLLTFLLLQYRIKLVR</sequence>
<keyword evidence="3 6" id="KW-0812">Transmembrane</keyword>
<evidence type="ECO:0000256" key="3">
    <source>
        <dbReference type="ARBA" id="ARBA00022692"/>
    </source>
</evidence>
<feature type="transmembrane region" description="Helical" evidence="6">
    <location>
        <begin position="131"/>
        <end position="150"/>
    </location>
</feature>
<reference evidence="8 9" key="1">
    <citation type="submission" date="2011-02" db="EMBL/GenBank/DDBJ databases">
        <title>The Genome Sequence of Sphaeroforma arctica JP610.</title>
        <authorList>
            <consortium name="The Broad Institute Genome Sequencing Platform"/>
            <person name="Russ C."/>
            <person name="Cuomo C."/>
            <person name="Young S.K."/>
            <person name="Zeng Q."/>
            <person name="Gargeya S."/>
            <person name="Alvarado L."/>
            <person name="Berlin A."/>
            <person name="Chapman S.B."/>
            <person name="Chen Z."/>
            <person name="Freedman E."/>
            <person name="Gellesch M."/>
            <person name="Goldberg J."/>
            <person name="Griggs A."/>
            <person name="Gujja S."/>
            <person name="Heilman E."/>
            <person name="Heiman D."/>
            <person name="Howarth C."/>
            <person name="Mehta T."/>
            <person name="Neiman D."/>
            <person name="Pearson M."/>
            <person name="Roberts A."/>
            <person name="Saif S."/>
            <person name="Shea T."/>
            <person name="Shenoy N."/>
            <person name="Sisk P."/>
            <person name="Stolte C."/>
            <person name="Sykes S."/>
            <person name="White J."/>
            <person name="Yandava C."/>
            <person name="Burger G."/>
            <person name="Gray M.W."/>
            <person name="Holland P.W.H."/>
            <person name="King N."/>
            <person name="Lang F.B.F."/>
            <person name="Roger A.J."/>
            <person name="Ruiz-Trillo I."/>
            <person name="Haas B."/>
            <person name="Nusbaum C."/>
            <person name="Birren B."/>
        </authorList>
    </citation>
    <scope>NUCLEOTIDE SEQUENCE [LARGE SCALE GENOMIC DNA]</scope>
    <source>
        <strain evidence="8 9">JP610</strain>
    </source>
</reference>
<accession>A0A0L0FLQ4</accession>
<protein>
    <recommendedName>
        <fullName evidence="7">ABC-2 type transporter transmembrane domain-containing protein</fullName>
    </recommendedName>
</protein>
<dbReference type="EMBL" id="KQ242660">
    <property type="protein sequence ID" value="KNC77685.1"/>
    <property type="molecule type" value="Genomic_DNA"/>
</dbReference>
<comment type="subcellular location">
    <subcellularLocation>
        <location evidence="1">Membrane</location>
        <topology evidence="1">Multi-pass membrane protein</topology>
    </subcellularLocation>
</comment>
<feature type="transmembrane region" description="Helical" evidence="6">
    <location>
        <begin position="22"/>
        <end position="43"/>
    </location>
</feature>
<evidence type="ECO:0000256" key="1">
    <source>
        <dbReference type="ARBA" id="ARBA00004141"/>
    </source>
</evidence>
<feature type="non-terminal residue" evidence="8">
    <location>
        <position position="1"/>
    </location>
</feature>
<gene>
    <name evidence="8" type="ORF">SARC_09855</name>
</gene>
<proteinExistence type="predicted"/>
<evidence type="ECO:0000256" key="2">
    <source>
        <dbReference type="ARBA" id="ARBA00022448"/>
    </source>
</evidence>
<dbReference type="AlphaFoldDB" id="A0A0L0FLQ4"/>
<keyword evidence="2" id="KW-0813">Transport</keyword>
<keyword evidence="5 6" id="KW-0472">Membrane</keyword>